<dbReference type="PANTHER" id="PTHR46056:SF12">
    <property type="entry name" value="LONG-CHAIN-ALCOHOL OXIDASE"/>
    <property type="match status" value="1"/>
</dbReference>
<evidence type="ECO:0008006" key="12">
    <source>
        <dbReference type="Google" id="ProtNLM"/>
    </source>
</evidence>
<dbReference type="SUPFAM" id="SSF51905">
    <property type="entry name" value="FAD/NAD(P)-binding domain"/>
    <property type="match status" value="1"/>
</dbReference>
<comment type="similarity">
    <text evidence="1">Belongs to the GMC oxidoreductase family.</text>
</comment>
<accession>A0A835HY27</accession>
<dbReference type="PANTHER" id="PTHR46056">
    <property type="entry name" value="LONG-CHAIN-ALCOHOL OXIDASE"/>
    <property type="match status" value="1"/>
</dbReference>
<dbReference type="GO" id="GO:0071949">
    <property type="term" value="F:FAD binding"/>
    <property type="evidence" value="ECO:0007669"/>
    <property type="project" value="InterPro"/>
</dbReference>
<feature type="transmembrane region" description="Helical" evidence="6">
    <location>
        <begin position="154"/>
        <end position="171"/>
    </location>
</feature>
<proteinExistence type="inferred from homology"/>
<dbReference type="InterPro" id="IPR000172">
    <property type="entry name" value="GMC_OxRdtase_N"/>
</dbReference>
<dbReference type="InterPro" id="IPR036188">
    <property type="entry name" value="FAD/NAD-bd_sf"/>
</dbReference>
<organism evidence="10 11">
    <name type="scientific">Coptis chinensis</name>
    <dbReference type="NCBI Taxonomy" id="261450"/>
    <lineage>
        <taxon>Eukaryota</taxon>
        <taxon>Viridiplantae</taxon>
        <taxon>Streptophyta</taxon>
        <taxon>Embryophyta</taxon>
        <taxon>Tracheophyta</taxon>
        <taxon>Spermatophyta</taxon>
        <taxon>Magnoliopsida</taxon>
        <taxon>Ranunculales</taxon>
        <taxon>Ranunculaceae</taxon>
        <taxon>Coptidoideae</taxon>
        <taxon>Coptis</taxon>
    </lineage>
</organism>
<dbReference type="Pfam" id="PF05199">
    <property type="entry name" value="GMC_oxred_C"/>
    <property type="match status" value="1"/>
</dbReference>
<evidence type="ECO:0000256" key="1">
    <source>
        <dbReference type="ARBA" id="ARBA00010790"/>
    </source>
</evidence>
<feature type="domain" description="Glucose-methanol-choline oxidoreductase C-terminal" evidence="9">
    <location>
        <begin position="354"/>
        <end position="489"/>
    </location>
</feature>
<name>A0A835HY27_9MAGN</name>
<keyword evidence="2" id="KW-0285">Flavoprotein</keyword>
<dbReference type="EMBL" id="JADFTS010000005">
    <property type="protein sequence ID" value="KAF9606919.1"/>
    <property type="molecule type" value="Genomic_DNA"/>
</dbReference>
<dbReference type="GO" id="GO:0016614">
    <property type="term" value="F:oxidoreductase activity, acting on CH-OH group of donors"/>
    <property type="evidence" value="ECO:0007669"/>
    <property type="project" value="InterPro"/>
</dbReference>
<feature type="transmembrane region" description="Helical" evidence="6">
    <location>
        <begin position="110"/>
        <end position="128"/>
    </location>
</feature>
<evidence type="ECO:0000256" key="4">
    <source>
        <dbReference type="ARBA" id="ARBA00023002"/>
    </source>
</evidence>
<evidence type="ECO:0000259" key="7">
    <source>
        <dbReference type="Pfam" id="PF00732"/>
    </source>
</evidence>
<dbReference type="Proteomes" id="UP000631114">
    <property type="component" value="Unassembled WGS sequence"/>
</dbReference>
<evidence type="ECO:0000256" key="3">
    <source>
        <dbReference type="ARBA" id="ARBA00022827"/>
    </source>
</evidence>
<evidence type="ECO:0000256" key="2">
    <source>
        <dbReference type="ARBA" id="ARBA00022630"/>
    </source>
</evidence>
<dbReference type="AlphaFoldDB" id="A0A835HY27"/>
<reference evidence="10 11" key="1">
    <citation type="submission" date="2020-10" db="EMBL/GenBank/DDBJ databases">
        <title>The Coptis chinensis genome and diversification of protoberbering-type alkaloids.</title>
        <authorList>
            <person name="Wang B."/>
            <person name="Shu S."/>
            <person name="Song C."/>
            <person name="Liu Y."/>
        </authorList>
    </citation>
    <scope>NUCLEOTIDE SEQUENCE [LARGE SCALE GENOMIC DNA]</scope>
    <source>
        <strain evidence="10">HL-2020</strain>
        <tissue evidence="10">Leaf</tissue>
    </source>
</reference>
<evidence type="ECO:0000256" key="5">
    <source>
        <dbReference type="SAM" id="MobiDB-lite"/>
    </source>
</evidence>
<keyword evidence="6" id="KW-1133">Transmembrane helix</keyword>
<feature type="domain" description="Glucose-methanol-choline oxidoreductase N-terminal" evidence="7">
    <location>
        <begin position="237"/>
        <end position="278"/>
    </location>
</feature>
<gene>
    <name evidence="10" type="ORF">IFM89_029518</name>
</gene>
<dbReference type="Pfam" id="PF01494">
    <property type="entry name" value="FAD_binding_3"/>
    <property type="match status" value="1"/>
</dbReference>
<sequence>MKGEERMRREPHPLLRGGRTEKSYDHGLSSYELISLASICEAFIPPIPLDSLHVNDGKYDPPNKSLEYFFLSSGSDDSVPDEVAERMVKACLPEAVFLVRWTLRFLSTRLGTLFLCGFICLGGDFPFIKNYSDMSLENREKVLQKWSKEKELRIFRVVFVILKMFCLFTFFSRTDKNMHNPAWDAIGIECDVVIVGSGSGGGVAAAVLAASGKKVVVLEKGNYFVPEDYSSLEGPSMNQLYESSGMLATGDAKCTIIAGSTVGGGSAVNWSACIKTPSLKGKTYEGGIITSLHKVVSKESGVQAIIETPALGPAGFVALFPWVSGYDMKERLVKYARTVHLFALVRDQGSGEVMKECKIRYRLNDRDKENLRTGLRQALRILIAAGAVEVGTHRNDGQRLKCKGIKEKELEEFLDRVTAHGGPMSKGENWNIYASAHQMGSCRMGATEEEGAVDENGESWEVESLFVCDGSLLPSAVGINPMITIQSTAYCLSKKIAESCTN</sequence>
<keyword evidence="3" id="KW-0274">FAD</keyword>
<keyword evidence="6" id="KW-0812">Transmembrane</keyword>
<evidence type="ECO:0000259" key="8">
    <source>
        <dbReference type="Pfam" id="PF01494"/>
    </source>
</evidence>
<dbReference type="InterPro" id="IPR002938">
    <property type="entry name" value="FAD-bd"/>
</dbReference>
<dbReference type="OrthoDB" id="269227at2759"/>
<comment type="caution">
    <text evidence="10">The sequence shown here is derived from an EMBL/GenBank/DDBJ whole genome shotgun (WGS) entry which is preliminary data.</text>
</comment>
<keyword evidence="4" id="KW-0560">Oxidoreductase</keyword>
<dbReference type="Gene3D" id="3.50.50.60">
    <property type="entry name" value="FAD/NAD(P)-binding domain"/>
    <property type="match status" value="2"/>
</dbReference>
<keyword evidence="6" id="KW-0472">Membrane</keyword>
<evidence type="ECO:0000259" key="9">
    <source>
        <dbReference type="Pfam" id="PF05199"/>
    </source>
</evidence>
<dbReference type="InterPro" id="IPR007867">
    <property type="entry name" value="GMC_OxRtase_C"/>
</dbReference>
<evidence type="ECO:0000256" key="6">
    <source>
        <dbReference type="SAM" id="Phobius"/>
    </source>
</evidence>
<evidence type="ECO:0000313" key="11">
    <source>
        <dbReference type="Proteomes" id="UP000631114"/>
    </source>
</evidence>
<dbReference type="Pfam" id="PF00732">
    <property type="entry name" value="GMC_oxred_N"/>
    <property type="match status" value="1"/>
</dbReference>
<feature type="region of interest" description="Disordered" evidence="5">
    <location>
        <begin position="1"/>
        <end position="21"/>
    </location>
</feature>
<protein>
    <recommendedName>
        <fullName evidence="12">Long-chain-alcohol oxidase</fullName>
    </recommendedName>
</protein>
<evidence type="ECO:0000313" key="10">
    <source>
        <dbReference type="EMBL" id="KAF9606919.1"/>
    </source>
</evidence>
<keyword evidence="11" id="KW-1185">Reference proteome</keyword>
<feature type="domain" description="FAD-binding" evidence="8">
    <location>
        <begin position="189"/>
        <end position="227"/>
    </location>
</feature>